<gene>
    <name evidence="2" type="ORF">BH720_24085</name>
</gene>
<feature type="region of interest" description="Disordered" evidence="1">
    <location>
        <begin position="34"/>
        <end position="59"/>
    </location>
</feature>
<evidence type="ECO:0000313" key="2">
    <source>
        <dbReference type="EMBL" id="OEJ72585.1"/>
    </source>
</evidence>
<dbReference type="AlphaFoldDB" id="A0A1E5QD58"/>
<comment type="caution">
    <text evidence="2">The sequence shown here is derived from an EMBL/GenBank/DDBJ whole genome shotgun (WGS) entry which is preliminary data.</text>
</comment>
<evidence type="ECO:0000256" key="1">
    <source>
        <dbReference type="SAM" id="MobiDB-lite"/>
    </source>
</evidence>
<accession>A0A1E5QD58</accession>
<organism evidence="2">
    <name type="scientific">Desertifilum tharense IPPAS B-1220</name>
    <dbReference type="NCBI Taxonomy" id="1781255"/>
    <lineage>
        <taxon>Bacteria</taxon>
        <taxon>Bacillati</taxon>
        <taxon>Cyanobacteriota</taxon>
        <taxon>Cyanophyceae</taxon>
        <taxon>Desertifilales</taxon>
        <taxon>Desertifilaceae</taxon>
        <taxon>Desertifilum</taxon>
    </lineage>
</organism>
<dbReference type="EMBL" id="MJGC01000121">
    <property type="protein sequence ID" value="OEJ72585.1"/>
    <property type="molecule type" value="Genomic_DNA"/>
</dbReference>
<name>A0A1E5QD58_9CYAN</name>
<proteinExistence type="predicted"/>
<feature type="compositionally biased region" description="Acidic residues" evidence="1">
    <location>
        <begin position="50"/>
        <end position="59"/>
    </location>
</feature>
<protein>
    <submittedName>
        <fullName evidence="2">Uncharacterized protein</fullName>
    </submittedName>
</protein>
<reference evidence="2" key="1">
    <citation type="submission" date="2016-09" db="EMBL/GenBank/DDBJ databases">
        <title>Draft genome of thermotolerant cyanobacterium Desertifilum sp. strain IPPAS B-1220.</title>
        <authorList>
            <person name="Sinetova M.A."/>
            <person name="Bolakhan K."/>
            <person name="Zayadan B.K."/>
            <person name="Mironov K.S."/>
            <person name="Ustinova V."/>
            <person name="Kupriyanova E.V."/>
            <person name="Sidorov R.A."/>
            <person name="Skrypnik A.N."/>
            <person name="Gogoleva N.E."/>
            <person name="Gogolev Y.V."/>
            <person name="Los D.A."/>
        </authorList>
    </citation>
    <scope>NUCLEOTIDE SEQUENCE [LARGE SCALE GENOMIC DNA]</scope>
    <source>
        <strain evidence="2">IPPAS B-1220</strain>
    </source>
</reference>
<sequence>MDAYQLIFFSAEWGRRGLGIGSWELGKKGVGGWELGVGEEEEGGRRELGVGEEEEGGGS</sequence>